<dbReference type="GO" id="GO:0008270">
    <property type="term" value="F:zinc ion binding"/>
    <property type="evidence" value="ECO:0007669"/>
    <property type="project" value="UniProtKB-UniRule"/>
</dbReference>
<feature type="short sequence motif" description="'KMSKS' region" evidence="7">
    <location>
        <begin position="238"/>
        <end position="242"/>
    </location>
</feature>
<dbReference type="InterPro" id="IPR020058">
    <property type="entry name" value="Glu/Gln-tRNA-synth_Ib_cat-dom"/>
</dbReference>
<dbReference type="AlphaFoldDB" id="A0A316FW94"/>
<evidence type="ECO:0000256" key="3">
    <source>
        <dbReference type="ARBA" id="ARBA00022741"/>
    </source>
</evidence>
<dbReference type="NCBIfam" id="NF004314">
    <property type="entry name" value="PRK05710.1-3"/>
    <property type="match status" value="1"/>
</dbReference>
<dbReference type="GO" id="GO:0006424">
    <property type="term" value="P:glutamyl-tRNA aminoacylation"/>
    <property type="evidence" value="ECO:0007669"/>
    <property type="project" value="InterPro"/>
</dbReference>
<dbReference type="EC" id="6.1.1.-" evidence="7"/>
<dbReference type="RefSeq" id="WP_109763256.1">
    <property type="nucleotide sequence ID" value="NZ_QGGU01000005.1"/>
</dbReference>
<feature type="binding site" evidence="7">
    <location>
        <position position="182"/>
    </location>
    <ligand>
        <name>L-glutamate</name>
        <dbReference type="ChEBI" id="CHEBI:29985"/>
    </ligand>
</feature>
<feature type="binding site" evidence="7">
    <location>
        <position position="110"/>
    </location>
    <ligand>
        <name>Zn(2+)</name>
        <dbReference type="ChEBI" id="CHEBI:29105"/>
    </ligand>
</feature>
<comment type="similarity">
    <text evidence="7">Belongs to the class-I aminoacyl-tRNA synthetase family. GluQ subfamily.</text>
</comment>
<evidence type="ECO:0000313" key="10">
    <source>
        <dbReference type="EMBL" id="PWK51870.1"/>
    </source>
</evidence>
<reference evidence="10 11" key="1">
    <citation type="submission" date="2018-05" db="EMBL/GenBank/DDBJ databases">
        <title>Genomic Encyclopedia of Type Strains, Phase IV (KMG-IV): sequencing the most valuable type-strain genomes for metagenomic binning, comparative biology and taxonomic classification.</title>
        <authorList>
            <person name="Goeker M."/>
        </authorList>
    </citation>
    <scope>NUCLEOTIDE SEQUENCE [LARGE SCALE GENOMIC DNA]</scope>
    <source>
        <strain evidence="10 11">DSM 25350</strain>
    </source>
</reference>
<feature type="binding site" evidence="7">
    <location>
        <position position="54"/>
    </location>
    <ligand>
        <name>L-glutamate</name>
        <dbReference type="ChEBI" id="CHEBI:29985"/>
    </ligand>
</feature>
<feature type="binding site" evidence="7">
    <location>
        <position position="128"/>
    </location>
    <ligand>
        <name>Zn(2+)</name>
        <dbReference type="ChEBI" id="CHEBI:29105"/>
    </ligand>
</feature>
<comment type="caution">
    <text evidence="10">The sequence shown here is derived from an EMBL/GenBank/DDBJ whole genome shotgun (WGS) entry which is preliminary data.</text>
</comment>
<dbReference type="Proteomes" id="UP000245790">
    <property type="component" value="Unassembled WGS sequence"/>
</dbReference>
<feature type="binding site" evidence="7">
    <location>
        <position position="241"/>
    </location>
    <ligand>
        <name>ATP</name>
        <dbReference type="ChEBI" id="CHEBI:30616"/>
    </ligand>
</feature>
<evidence type="ECO:0000259" key="9">
    <source>
        <dbReference type="Pfam" id="PF00749"/>
    </source>
</evidence>
<dbReference type="OrthoDB" id="9807503at2"/>
<keyword evidence="4 7" id="KW-0862">Zinc</keyword>
<evidence type="ECO:0000256" key="4">
    <source>
        <dbReference type="ARBA" id="ARBA00022833"/>
    </source>
</evidence>
<dbReference type="InterPro" id="IPR014729">
    <property type="entry name" value="Rossmann-like_a/b/a_fold"/>
</dbReference>
<name>A0A316FW94_9GAMM</name>
<evidence type="ECO:0000256" key="6">
    <source>
        <dbReference type="ARBA" id="ARBA00023146"/>
    </source>
</evidence>
<protein>
    <recommendedName>
        <fullName evidence="7">Glutamyl-Q tRNA(Asp) synthetase</fullName>
        <shortName evidence="7">Glu-Q-RSs</shortName>
        <ecNumber evidence="7">6.1.1.-</ecNumber>
    </recommendedName>
</protein>
<dbReference type="GO" id="GO:0005829">
    <property type="term" value="C:cytosol"/>
    <property type="evidence" value="ECO:0007669"/>
    <property type="project" value="TreeGrafter"/>
</dbReference>
<comment type="cofactor">
    <cofactor evidence="7">
        <name>Zn(2+)</name>
        <dbReference type="ChEBI" id="CHEBI:29105"/>
    </cofactor>
    <text evidence="7">Binds 1 zinc ion per subunit.</text>
</comment>
<feature type="short sequence motif" description="'HIGH' region" evidence="7">
    <location>
        <begin position="21"/>
        <end position="31"/>
    </location>
</feature>
<evidence type="ECO:0000313" key="11">
    <source>
        <dbReference type="Proteomes" id="UP000245790"/>
    </source>
</evidence>
<evidence type="ECO:0000256" key="2">
    <source>
        <dbReference type="ARBA" id="ARBA00022723"/>
    </source>
</evidence>
<keyword evidence="11" id="KW-1185">Reference proteome</keyword>
<feature type="binding site" evidence="7">
    <location>
        <position position="112"/>
    </location>
    <ligand>
        <name>Zn(2+)</name>
        <dbReference type="ChEBI" id="CHEBI:29105"/>
    </ligand>
</feature>
<feature type="binding site" evidence="7">
    <location>
        <position position="200"/>
    </location>
    <ligand>
        <name>L-glutamate</name>
        <dbReference type="ChEBI" id="CHEBI:29985"/>
    </ligand>
</feature>
<dbReference type="HAMAP" id="MF_01428">
    <property type="entry name" value="Glu_Q_tRNA_synth"/>
    <property type="match status" value="1"/>
</dbReference>
<dbReference type="EMBL" id="QGGU01000005">
    <property type="protein sequence ID" value="PWK51870.1"/>
    <property type="molecule type" value="Genomic_DNA"/>
</dbReference>
<feature type="binding site" evidence="7">
    <location>
        <begin position="18"/>
        <end position="22"/>
    </location>
    <ligand>
        <name>L-glutamate</name>
        <dbReference type="ChEBI" id="CHEBI:29985"/>
    </ligand>
</feature>
<evidence type="ECO:0000256" key="8">
    <source>
        <dbReference type="RuleBase" id="RU363037"/>
    </source>
</evidence>
<dbReference type="GO" id="GO:0006400">
    <property type="term" value="P:tRNA modification"/>
    <property type="evidence" value="ECO:0007669"/>
    <property type="project" value="InterPro"/>
</dbReference>
<dbReference type="FunFam" id="3.40.50.620:FF:000093">
    <property type="entry name" value="Glutamyl-Q tRNA(Asp) synthetase"/>
    <property type="match status" value="1"/>
</dbReference>
<dbReference type="GO" id="GO:0004818">
    <property type="term" value="F:glutamate-tRNA ligase activity"/>
    <property type="evidence" value="ECO:0007669"/>
    <property type="project" value="TreeGrafter"/>
</dbReference>
<gene>
    <name evidence="7" type="primary">gluQ</name>
    <name evidence="10" type="ORF">C8D97_105186</name>
</gene>
<dbReference type="Gene3D" id="3.40.50.620">
    <property type="entry name" value="HUPs"/>
    <property type="match status" value="1"/>
</dbReference>
<keyword evidence="1 7" id="KW-0436">Ligase</keyword>
<feature type="domain" description="Glutamyl/glutaminyl-tRNA synthetase class Ib catalytic" evidence="9">
    <location>
        <begin position="18"/>
        <end position="244"/>
    </location>
</feature>
<dbReference type="InterPro" id="IPR049940">
    <property type="entry name" value="GluQ/Sye"/>
</dbReference>
<dbReference type="PANTHER" id="PTHR43311">
    <property type="entry name" value="GLUTAMATE--TRNA LIGASE"/>
    <property type="match status" value="1"/>
</dbReference>
<proteinExistence type="inferred from homology"/>
<dbReference type="Gene3D" id="3.90.800.10">
    <property type="entry name" value="Glutamyl-tRNA Synthetase, Domain 3"/>
    <property type="match status" value="1"/>
</dbReference>
<keyword evidence="2 7" id="KW-0479">Metal-binding</keyword>
<evidence type="ECO:0000256" key="7">
    <source>
        <dbReference type="HAMAP-Rule" id="MF_01428"/>
    </source>
</evidence>
<evidence type="ECO:0000256" key="1">
    <source>
        <dbReference type="ARBA" id="ARBA00022598"/>
    </source>
</evidence>
<feature type="binding site" evidence="7">
    <location>
        <position position="124"/>
    </location>
    <ligand>
        <name>Zn(2+)</name>
        <dbReference type="ChEBI" id="CHEBI:29105"/>
    </ligand>
</feature>
<keyword evidence="5 7" id="KW-0067">ATP-binding</keyword>
<organism evidence="10 11">
    <name type="scientific">Pleionea mediterranea</name>
    <dbReference type="NCBI Taxonomy" id="523701"/>
    <lineage>
        <taxon>Bacteria</taxon>
        <taxon>Pseudomonadati</taxon>
        <taxon>Pseudomonadota</taxon>
        <taxon>Gammaproteobacteria</taxon>
        <taxon>Oceanospirillales</taxon>
        <taxon>Pleioneaceae</taxon>
        <taxon>Pleionea</taxon>
    </lineage>
</organism>
<dbReference type="InterPro" id="IPR022380">
    <property type="entry name" value="Glu-Q_tRNA(Asp)_Synthase"/>
</dbReference>
<accession>A0A316FW94</accession>
<evidence type="ECO:0000256" key="5">
    <source>
        <dbReference type="ARBA" id="ARBA00022840"/>
    </source>
</evidence>
<dbReference type="GO" id="GO:0005524">
    <property type="term" value="F:ATP binding"/>
    <property type="evidence" value="ECO:0007669"/>
    <property type="project" value="UniProtKB-KW"/>
</dbReference>
<sequence length="301" mass="33836">MNSNPQPSAPSNLPYIGRFAPSPTGRLHFGSLVAAVASFVDAKAHQGRWLVRIEDLDPPREVPGAASDILHTLEAFKLHWDGDVIYQSDRSARYQSAIQQLQQQQLIYGCRCTRKQIRQSGGVYLNVCRDQQWPITNDSAIRVKQSDHPSDFADPIMGALQESPDKQREDFIIRRRDGLFAYQLAVVCDDIDQGISCVVRGADLLDSTPKQLRLFQLFNHTPPEYQHIPLAVNQNGDKLSKQNYAPAILPGQAQDQLFQALCFLGQKPPAELKTDSCEQMLRWAIDHWQRSAIPKTPAINV</sequence>
<dbReference type="Pfam" id="PF00749">
    <property type="entry name" value="tRNA-synt_1c"/>
    <property type="match status" value="1"/>
</dbReference>
<keyword evidence="6 7" id="KW-0030">Aminoacyl-tRNA synthetase</keyword>
<comment type="function">
    <text evidence="7">Catalyzes the tRNA-independent activation of glutamate in presence of ATP and the subsequent transfer of glutamate onto a tRNA(Asp). Glutamate is transferred on the 2-amino-5-(4,5-dihydroxy-2-cyclopenten-1-yl) moiety of the queuosine in the wobble position of the QUC anticodon.</text>
</comment>
<keyword evidence="3 7" id="KW-0547">Nucleotide-binding</keyword>
<keyword evidence="8" id="KW-0648">Protein biosynthesis</keyword>
<dbReference type="PRINTS" id="PR00987">
    <property type="entry name" value="TRNASYNTHGLU"/>
</dbReference>
<dbReference type="NCBIfam" id="TIGR03838">
    <property type="entry name" value="queuosine_YadB"/>
    <property type="match status" value="1"/>
</dbReference>
<dbReference type="InterPro" id="IPR000924">
    <property type="entry name" value="Glu/Gln-tRNA-synth"/>
</dbReference>
<dbReference type="PANTHER" id="PTHR43311:SF1">
    <property type="entry name" value="GLUTAMYL-Q TRNA(ASP) SYNTHETASE"/>
    <property type="match status" value="1"/>
</dbReference>
<dbReference type="SUPFAM" id="SSF52374">
    <property type="entry name" value="Nucleotidylyl transferase"/>
    <property type="match status" value="1"/>
</dbReference>